<reference evidence="1 2" key="1">
    <citation type="submission" date="2014-06" db="EMBL/GenBank/DDBJ databases">
        <title>Evolutionary Origins and Diversification of the Mycorrhizal Mutualists.</title>
        <authorList>
            <consortium name="DOE Joint Genome Institute"/>
            <consortium name="Mycorrhizal Genomics Consortium"/>
            <person name="Kohler A."/>
            <person name="Kuo A."/>
            <person name="Nagy L.G."/>
            <person name="Floudas D."/>
            <person name="Copeland A."/>
            <person name="Barry K.W."/>
            <person name="Cichocki N."/>
            <person name="Veneault-Fourrey C."/>
            <person name="LaButti K."/>
            <person name="Lindquist E.A."/>
            <person name="Lipzen A."/>
            <person name="Lundell T."/>
            <person name="Morin E."/>
            <person name="Murat C."/>
            <person name="Riley R."/>
            <person name="Ohm R."/>
            <person name="Sun H."/>
            <person name="Tunlid A."/>
            <person name="Henrissat B."/>
            <person name="Grigoriev I.V."/>
            <person name="Hibbett D.S."/>
            <person name="Martin F."/>
        </authorList>
    </citation>
    <scope>NUCLEOTIDE SEQUENCE [LARGE SCALE GENOMIC DNA]</scope>
    <source>
        <strain evidence="1 2">SS14</strain>
    </source>
</reference>
<dbReference type="AlphaFoldDB" id="A0A0C9VMI2"/>
<protein>
    <submittedName>
        <fullName evidence="1">Uncharacterized protein</fullName>
    </submittedName>
</protein>
<organism evidence="1 2">
    <name type="scientific">Sphaerobolus stellatus (strain SS14)</name>
    <dbReference type="NCBI Taxonomy" id="990650"/>
    <lineage>
        <taxon>Eukaryota</taxon>
        <taxon>Fungi</taxon>
        <taxon>Dikarya</taxon>
        <taxon>Basidiomycota</taxon>
        <taxon>Agaricomycotina</taxon>
        <taxon>Agaricomycetes</taxon>
        <taxon>Phallomycetidae</taxon>
        <taxon>Geastrales</taxon>
        <taxon>Sphaerobolaceae</taxon>
        <taxon>Sphaerobolus</taxon>
    </lineage>
</organism>
<evidence type="ECO:0000313" key="1">
    <source>
        <dbReference type="EMBL" id="KIJ38866.1"/>
    </source>
</evidence>
<keyword evidence="2" id="KW-1185">Reference proteome</keyword>
<evidence type="ECO:0000313" key="2">
    <source>
        <dbReference type="Proteomes" id="UP000054279"/>
    </source>
</evidence>
<proteinExistence type="predicted"/>
<sequence length="85" mass="9166">MWPLEPADNIILLIHGAKRMGQSADSGRLSLSANGMYSFAPSNIPSPTNLSPEDLNLICLWYVMCSNETIFTLGAGTIANPPRTT</sequence>
<accession>A0A0C9VMI2</accession>
<dbReference type="EMBL" id="KN837157">
    <property type="protein sequence ID" value="KIJ38866.1"/>
    <property type="molecule type" value="Genomic_DNA"/>
</dbReference>
<dbReference type="HOGENOM" id="CLU_2514105_0_0_1"/>
<dbReference type="Proteomes" id="UP000054279">
    <property type="component" value="Unassembled WGS sequence"/>
</dbReference>
<gene>
    <name evidence="1" type="ORF">M422DRAFT_258519</name>
</gene>
<name>A0A0C9VMI2_SPHS4</name>